<sequence length="67" mass="7368">MNNAHFGWSRATRCNIDQCVEVSVRPGTTLMRDSKSGDQSAVLTFSADSWRDFIDDAKAGLFDVGGR</sequence>
<feature type="domain" description="DUF397" evidence="1">
    <location>
        <begin position="7"/>
        <end position="58"/>
    </location>
</feature>
<keyword evidence="3" id="KW-1185">Reference proteome</keyword>
<dbReference type="Proteomes" id="UP000604117">
    <property type="component" value="Unassembled WGS sequence"/>
</dbReference>
<organism evidence="2 3">
    <name type="scientific">Asanoa siamensis</name>
    <dbReference type="NCBI Taxonomy" id="926357"/>
    <lineage>
        <taxon>Bacteria</taxon>
        <taxon>Bacillati</taxon>
        <taxon>Actinomycetota</taxon>
        <taxon>Actinomycetes</taxon>
        <taxon>Micromonosporales</taxon>
        <taxon>Micromonosporaceae</taxon>
        <taxon>Asanoa</taxon>
    </lineage>
</organism>
<evidence type="ECO:0000313" key="2">
    <source>
        <dbReference type="EMBL" id="GIF71534.1"/>
    </source>
</evidence>
<evidence type="ECO:0000259" key="1">
    <source>
        <dbReference type="Pfam" id="PF04149"/>
    </source>
</evidence>
<dbReference type="InterPro" id="IPR007278">
    <property type="entry name" value="DUF397"/>
</dbReference>
<dbReference type="RefSeq" id="WP_203711000.1">
    <property type="nucleotide sequence ID" value="NZ_BONE01000005.1"/>
</dbReference>
<comment type="caution">
    <text evidence="2">The sequence shown here is derived from an EMBL/GenBank/DDBJ whole genome shotgun (WGS) entry which is preliminary data.</text>
</comment>
<evidence type="ECO:0000313" key="3">
    <source>
        <dbReference type="Proteomes" id="UP000604117"/>
    </source>
</evidence>
<accession>A0ABQ4CJR7</accession>
<proteinExistence type="predicted"/>
<reference evidence="2 3" key="1">
    <citation type="submission" date="2021-01" db="EMBL/GenBank/DDBJ databases">
        <title>Whole genome shotgun sequence of Asanoa siamensis NBRC 107932.</title>
        <authorList>
            <person name="Komaki H."/>
            <person name="Tamura T."/>
        </authorList>
    </citation>
    <scope>NUCLEOTIDE SEQUENCE [LARGE SCALE GENOMIC DNA]</scope>
    <source>
        <strain evidence="2 3">NBRC 107932</strain>
    </source>
</reference>
<protein>
    <recommendedName>
        <fullName evidence="1">DUF397 domain-containing protein</fullName>
    </recommendedName>
</protein>
<gene>
    <name evidence="2" type="ORF">Asi02nite_10520</name>
</gene>
<name>A0ABQ4CJR7_9ACTN</name>
<dbReference type="EMBL" id="BONE01000005">
    <property type="protein sequence ID" value="GIF71534.1"/>
    <property type="molecule type" value="Genomic_DNA"/>
</dbReference>
<dbReference type="Pfam" id="PF04149">
    <property type="entry name" value="DUF397"/>
    <property type="match status" value="1"/>
</dbReference>